<sequence length="216" mass="23800">MKPFRVTIQLAGPMIIPKHPIHLDGLLAALHVQALEEAGHPSPWDEQHNLPLERYVTQSGEWVFKASMLRGSPLIEPHLYMITSRTDTARVADDIEAGLLKCRQARLNTSTGPFKSGLQNLHTVWVKELHADAIGDIPAIEKLLQRLEFVGPRRGLGMGRVASVALEETSGAQWTNRHLPLDADVDASTSLIPQFGALRPPYWDKTAMTTIVSPAA</sequence>
<dbReference type="AlphaFoldDB" id="A0A9P1VX86"/>
<organism evidence="1 2">
    <name type="scientific">Pseudomonas aeruginosa</name>
    <dbReference type="NCBI Taxonomy" id="287"/>
    <lineage>
        <taxon>Bacteria</taxon>
        <taxon>Pseudomonadati</taxon>
        <taxon>Pseudomonadota</taxon>
        <taxon>Gammaproteobacteria</taxon>
        <taxon>Pseudomonadales</taxon>
        <taxon>Pseudomonadaceae</taxon>
        <taxon>Pseudomonas</taxon>
    </lineage>
</organism>
<dbReference type="EMBL" id="CVVU01000234">
    <property type="protein sequence ID" value="CRP63510.1"/>
    <property type="molecule type" value="Genomic_DNA"/>
</dbReference>
<reference evidence="2" key="1">
    <citation type="submission" date="2015-06" db="EMBL/GenBank/DDBJ databases">
        <authorList>
            <person name="Radhakrishnan Rajesh"/>
            <person name="Underwood Anthony"/>
            <person name="Al-Shahib Ali"/>
        </authorList>
    </citation>
    <scope>NUCLEOTIDE SEQUENCE [LARGE SCALE GENOMIC DNA]</scope>
    <source>
        <strain evidence="2">P19_London_7_VIM_2_05_10</strain>
    </source>
</reference>
<evidence type="ECO:0000313" key="1">
    <source>
        <dbReference type="EMBL" id="CRP63510.1"/>
    </source>
</evidence>
<name>A0A9P1VX86_PSEAI</name>
<dbReference type="Proteomes" id="UP000045039">
    <property type="component" value="Unassembled WGS sequence"/>
</dbReference>
<evidence type="ECO:0000313" key="2">
    <source>
        <dbReference type="Proteomes" id="UP000045039"/>
    </source>
</evidence>
<gene>
    <name evidence="1" type="ORF">PAERUG_P19_London_7_VIM_2_05_10_05069</name>
</gene>
<comment type="caution">
    <text evidence="1">The sequence shown here is derived from an EMBL/GenBank/DDBJ whole genome shotgun (WGS) entry which is preliminary data.</text>
</comment>
<accession>A0A9P1VX86</accession>
<proteinExistence type="predicted"/>
<protein>
    <submittedName>
        <fullName evidence="1">Uncharacterized protein</fullName>
    </submittedName>
</protein>